<keyword evidence="4" id="KW-1185">Reference proteome</keyword>
<keyword evidence="1" id="KW-1133">Transmembrane helix</keyword>
<feature type="signal peptide" evidence="2">
    <location>
        <begin position="1"/>
        <end position="19"/>
    </location>
</feature>
<feature type="non-terminal residue" evidence="3">
    <location>
        <position position="84"/>
    </location>
</feature>
<dbReference type="Proteomes" id="UP000193067">
    <property type="component" value="Unassembled WGS sequence"/>
</dbReference>
<reference evidence="3 4" key="1">
    <citation type="journal article" date="2015" name="Biotechnol. Biofuels">
        <title>Enhanced degradation of softwood versus hardwood by the white-rot fungus Pycnoporus coccineus.</title>
        <authorList>
            <person name="Couturier M."/>
            <person name="Navarro D."/>
            <person name="Chevret D."/>
            <person name="Henrissat B."/>
            <person name="Piumi F."/>
            <person name="Ruiz-Duenas F.J."/>
            <person name="Martinez A.T."/>
            <person name="Grigoriev I.V."/>
            <person name="Riley R."/>
            <person name="Lipzen A."/>
            <person name="Berrin J.G."/>
            <person name="Master E.R."/>
            <person name="Rosso M.N."/>
        </authorList>
    </citation>
    <scope>NUCLEOTIDE SEQUENCE [LARGE SCALE GENOMIC DNA]</scope>
    <source>
        <strain evidence="3 4">BRFM310</strain>
    </source>
</reference>
<feature type="transmembrane region" description="Helical" evidence="1">
    <location>
        <begin position="29"/>
        <end position="50"/>
    </location>
</feature>
<dbReference type="AlphaFoldDB" id="A0A1Y2ILJ0"/>
<evidence type="ECO:0000313" key="4">
    <source>
        <dbReference type="Proteomes" id="UP000193067"/>
    </source>
</evidence>
<name>A0A1Y2ILJ0_TRAC3</name>
<protein>
    <recommendedName>
        <fullName evidence="5">Amino acid transporter</fullName>
    </recommendedName>
</protein>
<evidence type="ECO:0000313" key="3">
    <source>
        <dbReference type="EMBL" id="OSD01989.1"/>
    </source>
</evidence>
<organism evidence="3 4">
    <name type="scientific">Trametes coccinea (strain BRFM310)</name>
    <name type="common">Pycnoporus coccineus</name>
    <dbReference type="NCBI Taxonomy" id="1353009"/>
    <lineage>
        <taxon>Eukaryota</taxon>
        <taxon>Fungi</taxon>
        <taxon>Dikarya</taxon>
        <taxon>Basidiomycota</taxon>
        <taxon>Agaricomycotina</taxon>
        <taxon>Agaricomycetes</taxon>
        <taxon>Polyporales</taxon>
        <taxon>Polyporaceae</taxon>
        <taxon>Trametes</taxon>
    </lineage>
</organism>
<sequence>MQPFLIAALFMVCALHSIAHVARPFANLVLATIKVVILGAIMACGGSSRLSDLQRSLLGRVPSDVRSAMDILGLEPELIVYASC</sequence>
<dbReference type="EMBL" id="KZ084108">
    <property type="protein sequence ID" value="OSD01989.1"/>
    <property type="molecule type" value="Genomic_DNA"/>
</dbReference>
<evidence type="ECO:0000256" key="2">
    <source>
        <dbReference type="SAM" id="SignalP"/>
    </source>
</evidence>
<gene>
    <name evidence="3" type="ORF">PYCCODRAFT_1344209</name>
</gene>
<keyword evidence="1" id="KW-0472">Membrane</keyword>
<dbReference type="OrthoDB" id="2952577at2759"/>
<keyword evidence="2" id="KW-0732">Signal</keyword>
<keyword evidence="1" id="KW-0812">Transmembrane</keyword>
<accession>A0A1Y2ILJ0</accession>
<feature type="chain" id="PRO_5012869900" description="Amino acid transporter" evidence="2">
    <location>
        <begin position="20"/>
        <end position="84"/>
    </location>
</feature>
<evidence type="ECO:0000256" key="1">
    <source>
        <dbReference type="SAM" id="Phobius"/>
    </source>
</evidence>
<evidence type="ECO:0008006" key="5">
    <source>
        <dbReference type="Google" id="ProtNLM"/>
    </source>
</evidence>
<proteinExistence type="predicted"/>